<gene>
    <name evidence="1" type="ORF">Egran_04178</name>
</gene>
<reference evidence="1 2" key="1">
    <citation type="journal article" date="2015" name="Environ. Microbiol.">
        <title>Metagenome sequence of Elaphomyces granulatus from sporocarp tissue reveals Ascomycota ectomycorrhizal fingerprints of genome expansion and a Proteobacteria-rich microbiome.</title>
        <authorList>
            <person name="Quandt C.A."/>
            <person name="Kohler A."/>
            <person name="Hesse C.N."/>
            <person name="Sharpton T.J."/>
            <person name="Martin F."/>
            <person name="Spatafora J.W."/>
        </authorList>
    </citation>
    <scope>NUCLEOTIDE SEQUENCE [LARGE SCALE GENOMIC DNA]</scope>
    <source>
        <strain evidence="1 2">OSC145934</strain>
    </source>
</reference>
<evidence type="ECO:0000313" key="1">
    <source>
        <dbReference type="EMBL" id="OXV08059.1"/>
    </source>
</evidence>
<keyword evidence="2" id="KW-1185">Reference proteome</keyword>
<organism evidence="1 2">
    <name type="scientific">Elaphomyces granulatus</name>
    <dbReference type="NCBI Taxonomy" id="519963"/>
    <lineage>
        <taxon>Eukaryota</taxon>
        <taxon>Fungi</taxon>
        <taxon>Dikarya</taxon>
        <taxon>Ascomycota</taxon>
        <taxon>Pezizomycotina</taxon>
        <taxon>Eurotiomycetes</taxon>
        <taxon>Eurotiomycetidae</taxon>
        <taxon>Eurotiales</taxon>
        <taxon>Elaphomycetaceae</taxon>
        <taxon>Elaphomyces</taxon>
    </lineage>
</organism>
<dbReference type="EMBL" id="NPHW01004339">
    <property type="protein sequence ID" value="OXV08059.1"/>
    <property type="molecule type" value="Genomic_DNA"/>
</dbReference>
<comment type="caution">
    <text evidence="1">The sequence shown here is derived from an EMBL/GenBank/DDBJ whole genome shotgun (WGS) entry which is preliminary data.</text>
</comment>
<dbReference type="Proteomes" id="UP000243515">
    <property type="component" value="Unassembled WGS sequence"/>
</dbReference>
<protein>
    <submittedName>
        <fullName evidence="1">Uncharacterized protein</fullName>
    </submittedName>
</protein>
<sequence length="37" mass="3808">MARSSHRLRITRQCGCGTPLLGSGNGQSGANLLGPQL</sequence>
<name>A0A232LV95_9EURO</name>
<proteinExistence type="predicted"/>
<accession>A0A232LV95</accession>
<evidence type="ECO:0000313" key="2">
    <source>
        <dbReference type="Proteomes" id="UP000243515"/>
    </source>
</evidence>
<dbReference type="AlphaFoldDB" id="A0A232LV95"/>